<reference evidence="1" key="1">
    <citation type="submission" date="2022-07" db="EMBL/GenBank/DDBJ databases">
        <title>Genome Sequence of Phlebia brevispora.</title>
        <authorList>
            <person name="Buettner E."/>
        </authorList>
    </citation>
    <scope>NUCLEOTIDE SEQUENCE</scope>
    <source>
        <strain evidence="1">MPL23</strain>
    </source>
</reference>
<sequence>MEECIVALDRDLRGDIYDVERHLCALEEEQPNLCTCISEALLELIVITGVLHNHNIQVSLSDELQEVVAENSTGFGIAIPYQEASLKSMRDCSSSYSAPFSIVGLRLQDLRYAFQHAFRHASEHAFRHASANIFIWSLCLSIAFVGWINSSFFTSEQPIYSSIHNLLILSTFCNNTDVALFQHEPDALLQRSAEVLVTSLHWLTDEDPAGLMISYMFHGIIMVEGANVDVYPYNPTLWLHYSSISADVSLSDDCHFFAVSNLVTGFDVYSIDSEEPINSLHHGVDADEAFPTPMCFVHSGYALLTGSTVGNVQLWAASSGRPHQSLFTGKKRKVLVIAMFHKIHIDNPDYDRFLITTSSISSQGGSNVTVWRAQKLDQLQNFCSPFTFSREARKLGLGEAVLICTSAIILTFTIGII</sequence>
<dbReference type="Proteomes" id="UP001148662">
    <property type="component" value="Unassembled WGS sequence"/>
</dbReference>
<proteinExistence type="predicted"/>
<keyword evidence="2" id="KW-1185">Reference proteome</keyword>
<organism evidence="1 2">
    <name type="scientific">Phlebia brevispora</name>
    <dbReference type="NCBI Taxonomy" id="194682"/>
    <lineage>
        <taxon>Eukaryota</taxon>
        <taxon>Fungi</taxon>
        <taxon>Dikarya</taxon>
        <taxon>Basidiomycota</taxon>
        <taxon>Agaricomycotina</taxon>
        <taxon>Agaricomycetes</taxon>
        <taxon>Polyporales</taxon>
        <taxon>Meruliaceae</taxon>
        <taxon>Phlebia</taxon>
    </lineage>
</organism>
<comment type="caution">
    <text evidence="1">The sequence shown here is derived from an EMBL/GenBank/DDBJ whole genome shotgun (WGS) entry which is preliminary data.</text>
</comment>
<protein>
    <submittedName>
        <fullName evidence="1">Uncharacterized protein</fullName>
    </submittedName>
</protein>
<accession>A0ACC1TAS8</accession>
<gene>
    <name evidence="1" type="ORF">NM688_g1757</name>
</gene>
<evidence type="ECO:0000313" key="2">
    <source>
        <dbReference type="Proteomes" id="UP001148662"/>
    </source>
</evidence>
<evidence type="ECO:0000313" key="1">
    <source>
        <dbReference type="EMBL" id="KAJ3556925.1"/>
    </source>
</evidence>
<name>A0ACC1TAS8_9APHY</name>
<dbReference type="EMBL" id="JANHOG010000199">
    <property type="protein sequence ID" value="KAJ3556925.1"/>
    <property type="molecule type" value="Genomic_DNA"/>
</dbReference>